<organism evidence="4">
    <name type="scientific">mine drainage metagenome</name>
    <dbReference type="NCBI Taxonomy" id="410659"/>
    <lineage>
        <taxon>unclassified sequences</taxon>
        <taxon>metagenomes</taxon>
        <taxon>ecological metagenomes</taxon>
    </lineage>
</organism>
<dbReference type="InterPro" id="IPR021810">
    <property type="entry name" value="T1RH-like_C"/>
</dbReference>
<dbReference type="AlphaFoldDB" id="T1D3E6"/>
<name>T1D3E6_9ZZZZ</name>
<reference evidence="4" key="2">
    <citation type="journal article" date="2014" name="ISME J.">
        <title>Microbial stratification in low pH oxic and suboxic macroscopic growths along an acid mine drainage.</title>
        <authorList>
            <person name="Mendez-Garcia C."/>
            <person name="Mesa V."/>
            <person name="Sprenger R.R."/>
            <person name="Richter M."/>
            <person name="Diez M.S."/>
            <person name="Solano J."/>
            <person name="Bargiela R."/>
            <person name="Golyshina O.V."/>
            <person name="Manteca A."/>
            <person name="Ramos J.L."/>
            <person name="Gallego J.R."/>
            <person name="Llorente I."/>
            <person name="Martins Dos Santos V.A."/>
            <person name="Jensen O.N."/>
            <person name="Pelaez A.I."/>
            <person name="Sanchez J."/>
            <person name="Ferrer M."/>
        </authorList>
    </citation>
    <scope>NUCLEOTIDE SEQUENCE</scope>
</reference>
<dbReference type="Pfam" id="PF11867">
    <property type="entry name" value="T1RH-like_C"/>
    <property type="match status" value="1"/>
</dbReference>
<gene>
    <name evidence="4" type="ORF">B1B_01978</name>
</gene>
<keyword evidence="1" id="KW-0680">Restriction system</keyword>
<evidence type="ECO:0000313" key="4">
    <source>
        <dbReference type="EMBL" id="EQD76009.1"/>
    </source>
</evidence>
<evidence type="ECO:0000259" key="3">
    <source>
        <dbReference type="Pfam" id="PF22679"/>
    </source>
</evidence>
<dbReference type="Pfam" id="PF22679">
    <property type="entry name" value="T1R_D3-like"/>
    <property type="match status" value="1"/>
</dbReference>
<evidence type="ECO:0000256" key="1">
    <source>
        <dbReference type="ARBA" id="ARBA00022747"/>
    </source>
</evidence>
<dbReference type="InterPro" id="IPR027417">
    <property type="entry name" value="P-loop_NTPase"/>
</dbReference>
<dbReference type="PANTHER" id="PTHR30195:SF15">
    <property type="entry name" value="TYPE I RESTRICTION ENZYME HINDI ENDONUCLEASE SUBUNIT"/>
    <property type="match status" value="1"/>
</dbReference>
<dbReference type="GO" id="GO:0009307">
    <property type="term" value="P:DNA restriction-modification system"/>
    <property type="evidence" value="ECO:0007669"/>
    <property type="project" value="UniProtKB-KW"/>
</dbReference>
<feature type="domain" description="Restriction endonuclease type I HsdR second RecA-like helicase" evidence="3">
    <location>
        <begin position="1"/>
        <end position="34"/>
    </location>
</feature>
<proteinExistence type="predicted"/>
<feature type="non-terminal residue" evidence="4">
    <location>
        <position position="208"/>
    </location>
</feature>
<dbReference type="InterPro" id="IPR055180">
    <property type="entry name" value="HsdR_RecA-like_helicase_dom_2"/>
</dbReference>
<dbReference type="InterPro" id="IPR051268">
    <property type="entry name" value="Type-I_R_enzyme_R_subunit"/>
</dbReference>
<protein>
    <submittedName>
        <fullName evidence="4">Type I site-specific deoxyribonuclease HsdR family</fullName>
    </submittedName>
</protein>
<dbReference type="Gene3D" id="3.40.50.300">
    <property type="entry name" value="P-loop containing nucleotide triphosphate hydrolases"/>
    <property type="match status" value="1"/>
</dbReference>
<comment type="caution">
    <text evidence="4">The sequence shown here is derived from an EMBL/GenBank/DDBJ whole genome shotgun (WGS) entry which is preliminary data.</text>
</comment>
<evidence type="ECO:0000259" key="2">
    <source>
        <dbReference type="Pfam" id="PF11867"/>
    </source>
</evidence>
<feature type="domain" description="Type I restriction enzyme HindI endonuclease subunit-like C-terminal" evidence="2">
    <location>
        <begin position="51"/>
        <end position="196"/>
    </location>
</feature>
<dbReference type="PANTHER" id="PTHR30195">
    <property type="entry name" value="TYPE I SITE-SPECIFIC DEOXYRIBONUCLEASE PROTEIN SUBUNIT M AND R"/>
    <property type="match status" value="1"/>
</dbReference>
<dbReference type="EMBL" id="AUZY01001167">
    <property type="protein sequence ID" value="EQD76009.1"/>
    <property type="molecule type" value="Genomic_DNA"/>
</dbReference>
<reference evidence="4" key="1">
    <citation type="submission" date="2013-08" db="EMBL/GenBank/DDBJ databases">
        <authorList>
            <person name="Mendez C."/>
            <person name="Richter M."/>
            <person name="Ferrer M."/>
            <person name="Sanchez J."/>
        </authorList>
    </citation>
    <scope>NUCLEOTIDE SEQUENCE</scope>
</reference>
<accession>T1D3E6</accession>
<sequence>MYVDKPMRGHGLMQTIARVNRVFKDKPGGLIVDYLGIADELRRALAEYSEQDKNRAGVPVDEAIRLMRKHYEIVRDMFHGFDSKPYFAGTPDERLKVIPKAMQHILALEDGEKRYLKAVTDLSKAFALSVPDARALAMRDEVGFFQTVRSALAKATVEGRKTPEELDSAVRQIVSKAVVSDEVVDIFSAAGLKKPRALDLLGRVLGRG</sequence>